<sequence>MKFITSVAIAATAVAAVSAQTLAVNDPNVGTVWKAGAENYLRWSGSCKALGPNAKNVTVSLMKGPADRIGFVAKLGTIDCSSDNAVNAMMTIAPDQAAGKYSLEIGTSPVSYSPIFDIINPAAVVAPTSAPQSETTAPAQQQKDTSGAGALAAGSMVAAAGFAVAALQFVL</sequence>
<keyword evidence="4" id="KW-1185">Reference proteome</keyword>
<organism evidence="3 4">
    <name type="scientific">Linnemannia hyalina</name>
    <dbReference type="NCBI Taxonomy" id="64524"/>
    <lineage>
        <taxon>Eukaryota</taxon>
        <taxon>Fungi</taxon>
        <taxon>Fungi incertae sedis</taxon>
        <taxon>Mucoromycota</taxon>
        <taxon>Mortierellomycotina</taxon>
        <taxon>Mortierellomycetes</taxon>
        <taxon>Mortierellales</taxon>
        <taxon>Mortierellaceae</taxon>
        <taxon>Linnemannia</taxon>
    </lineage>
</organism>
<keyword evidence="2" id="KW-0732">Signal</keyword>
<accession>A0A9P8BPQ6</accession>
<dbReference type="Proteomes" id="UP000707451">
    <property type="component" value="Unassembled WGS sequence"/>
</dbReference>
<comment type="caution">
    <text evidence="3">The sequence shown here is derived from an EMBL/GenBank/DDBJ whole genome shotgun (WGS) entry which is preliminary data.</text>
</comment>
<keyword evidence="1" id="KW-0812">Transmembrane</keyword>
<gene>
    <name evidence="3" type="ORF">KI688_004746</name>
</gene>
<proteinExistence type="predicted"/>
<protein>
    <submittedName>
        <fullName evidence="3">Uncharacterized protein</fullName>
    </submittedName>
</protein>
<feature type="signal peptide" evidence="2">
    <location>
        <begin position="1"/>
        <end position="19"/>
    </location>
</feature>
<name>A0A9P8BPQ6_9FUNG</name>
<dbReference type="EMBL" id="JAHRHY010000017">
    <property type="protein sequence ID" value="KAG9063146.1"/>
    <property type="molecule type" value="Genomic_DNA"/>
</dbReference>
<feature type="transmembrane region" description="Helical" evidence="1">
    <location>
        <begin position="148"/>
        <end position="170"/>
    </location>
</feature>
<evidence type="ECO:0000256" key="2">
    <source>
        <dbReference type="SAM" id="SignalP"/>
    </source>
</evidence>
<reference evidence="3" key="1">
    <citation type="submission" date="2021-06" db="EMBL/GenBank/DDBJ databases">
        <title>Genome Sequence of Mortierella hyaline Strain SCG-10, a Cold-Adapted, Nitrate-Reducing Fungus Isolated from Soil in Minnesota, USA.</title>
        <authorList>
            <person name="Aldossari N."/>
        </authorList>
    </citation>
    <scope>NUCLEOTIDE SEQUENCE</scope>
    <source>
        <strain evidence="3">SCG-10</strain>
    </source>
</reference>
<feature type="chain" id="PRO_5040500919" evidence="2">
    <location>
        <begin position="20"/>
        <end position="171"/>
    </location>
</feature>
<dbReference type="OrthoDB" id="2431794at2759"/>
<keyword evidence="1" id="KW-0472">Membrane</keyword>
<keyword evidence="1" id="KW-1133">Transmembrane helix</keyword>
<evidence type="ECO:0000313" key="4">
    <source>
        <dbReference type="Proteomes" id="UP000707451"/>
    </source>
</evidence>
<evidence type="ECO:0000313" key="3">
    <source>
        <dbReference type="EMBL" id="KAG9063146.1"/>
    </source>
</evidence>
<dbReference type="AlphaFoldDB" id="A0A9P8BPQ6"/>
<evidence type="ECO:0000256" key="1">
    <source>
        <dbReference type="SAM" id="Phobius"/>
    </source>
</evidence>